<dbReference type="Proteomes" id="UP001642484">
    <property type="component" value="Unassembled WGS sequence"/>
</dbReference>
<dbReference type="PROSITE" id="PS51181">
    <property type="entry name" value="PPASE_TENSIN"/>
    <property type="match status" value="1"/>
</dbReference>
<feature type="compositionally biased region" description="Polar residues" evidence="2">
    <location>
        <begin position="404"/>
        <end position="422"/>
    </location>
</feature>
<dbReference type="InterPro" id="IPR057023">
    <property type="entry name" value="PTP-SAK"/>
</dbReference>
<keyword evidence="7" id="KW-1185">Reference proteome</keyword>
<sequence length="588" mass="66375">MSRTCCCPHWEEDDEGEIFLDSNREDARFDNLPIVLILVSVSILNTMVVVASFVFNSLSMLDVAVAGVLVAIVHSLYTIICRVVLGSKHFWQLTCVTWEVLLSSTKLLGSILVLVVVQVEELEHEVNGETTMTVSRPMFWCFFVLSLIVPRAVVYVWSACQQCARRQVSKNRKRFTEGDFDLDLAYISGRILAMSFPAQDLEAQFRNPMAEVQRFLQSRHPQHRVYNLCKEEHRRYDETSFWQVRRRITFFDHNVCPLRLLVDLVEEQHRFLAEEPKNVVVIHCKAGKGRTGLVCSCLLLREGLQTSATEALETYAERRTHDRKGITIPSQIRYVKLYAQILREGFIRTQSVRLKSVLLQNFLQLPGYRSSSFQVEVRDHEKHVLFSSGFGCAAFARQARVDSAESNGSETSDGEAESSQGSEVGCASPPLDAGARRCVGQADAVVLELEMPLLPDDFQVVLRRRYATWCGLSQQVDVMCSFWLNSGYVSEEMHLPLAELDYCRSLQHLCVPVYLGSNGRANPARVGFRSNVPSPSIQLRCRLLSAVLGIRTPLGAGRVVQGRCERTPRLPRPDEASVVCSFECRALS</sequence>
<protein>
    <recommendedName>
        <fullName evidence="8">Phosphatidylinositol-3,4,5-trisphosphate 3-phosphatase</fullName>
    </recommendedName>
</protein>
<evidence type="ECO:0000259" key="5">
    <source>
        <dbReference type="PROSITE" id="PS51181"/>
    </source>
</evidence>
<evidence type="ECO:0000259" key="4">
    <source>
        <dbReference type="PROSITE" id="PS50056"/>
    </source>
</evidence>
<dbReference type="InterPro" id="IPR016130">
    <property type="entry name" value="Tyr_Pase_AS"/>
</dbReference>
<dbReference type="EMBL" id="CAXAMN010024184">
    <property type="protein sequence ID" value="CAK9084442.1"/>
    <property type="molecule type" value="Genomic_DNA"/>
</dbReference>
<dbReference type="PANTHER" id="PTHR12305:SF60">
    <property type="entry name" value="PHOSPHATIDYLINOSITOL 3,4,5-TRISPHOSPHATE 3-PHOSPHATASE TPTE2-RELATED"/>
    <property type="match status" value="1"/>
</dbReference>
<dbReference type="InterPro" id="IPR029023">
    <property type="entry name" value="Tensin_phosphatase"/>
</dbReference>
<evidence type="ECO:0000256" key="2">
    <source>
        <dbReference type="SAM" id="MobiDB-lite"/>
    </source>
</evidence>
<feature type="region of interest" description="Disordered" evidence="2">
    <location>
        <begin position="403"/>
        <end position="426"/>
    </location>
</feature>
<feature type="transmembrane region" description="Helical" evidence="3">
    <location>
        <begin position="137"/>
        <end position="157"/>
    </location>
</feature>
<comment type="caution">
    <text evidence="6">The sequence shown here is derived from an EMBL/GenBank/DDBJ whole genome shotgun (WGS) entry which is preliminary data.</text>
</comment>
<dbReference type="InterPro" id="IPR000387">
    <property type="entry name" value="Tyr_Pase_dom"/>
</dbReference>
<evidence type="ECO:0008006" key="8">
    <source>
        <dbReference type="Google" id="ProtNLM"/>
    </source>
</evidence>
<keyword evidence="3" id="KW-1133">Transmembrane helix</keyword>
<gene>
    <name evidence="6" type="ORF">CCMP2556_LOCUS41073</name>
</gene>
<feature type="domain" description="Tyrosine specific protein phosphatases" evidence="4">
    <location>
        <begin position="259"/>
        <end position="319"/>
    </location>
</feature>
<dbReference type="PROSITE" id="PS50056">
    <property type="entry name" value="TYR_PHOSPHATASE_2"/>
    <property type="match status" value="1"/>
</dbReference>
<feature type="domain" description="Phosphatase tensin-type" evidence="5">
    <location>
        <begin position="173"/>
        <end position="345"/>
    </location>
</feature>
<name>A0ABP0QBQ3_9DINO</name>
<evidence type="ECO:0000313" key="6">
    <source>
        <dbReference type="EMBL" id="CAK9084442.1"/>
    </source>
</evidence>
<keyword evidence="3" id="KW-0472">Membrane</keyword>
<dbReference type="InterPro" id="IPR051281">
    <property type="entry name" value="Dual-spec_lipid-protein_phosph"/>
</dbReference>
<feature type="transmembrane region" description="Helical" evidence="3">
    <location>
        <begin position="34"/>
        <end position="55"/>
    </location>
</feature>
<feature type="transmembrane region" description="Helical" evidence="3">
    <location>
        <begin position="61"/>
        <end position="85"/>
    </location>
</feature>
<dbReference type="SUPFAM" id="SSF52799">
    <property type="entry name" value="(Phosphotyrosine protein) phosphatases II"/>
    <property type="match status" value="1"/>
</dbReference>
<evidence type="ECO:0000313" key="7">
    <source>
        <dbReference type="Proteomes" id="UP001642484"/>
    </source>
</evidence>
<keyword evidence="3" id="KW-0812">Transmembrane</keyword>
<dbReference type="PANTHER" id="PTHR12305">
    <property type="entry name" value="PHOSPHATASE WITH HOMOLOGY TO TENSIN"/>
    <property type="match status" value="1"/>
</dbReference>
<dbReference type="InterPro" id="IPR029021">
    <property type="entry name" value="Prot-tyrosine_phosphatase-like"/>
</dbReference>
<reference evidence="6 7" key="1">
    <citation type="submission" date="2024-02" db="EMBL/GenBank/DDBJ databases">
        <authorList>
            <person name="Chen Y."/>
            <person name="Shah S."/>
            <person name="Dougan E. K."/>
            <person name="Thang M."/>
            <person name="Chan C."/>
        </authorList>
    </citation>
    <scope>NUCLEOTIDE SEQUENCE [LARGE SCALE GENOMIC DNA]</scope>
</reference>
<dbReference type="PROSITE" id="PS00383">
    <property type="entry name" value="TYR_PHOSPHATASE_1"/>
    <property type="match status" value="1"/>
</dbReference>
<evidence type="ECO:0000256" key="3">
    <source>
        <dbReference type="SAM" id="Phobius"/>
    </source>
</evidence>
<dbReference type="Gene3D" id="3.90.190.10">
    <property type="entry name" value="Protein tyrosine phosphatase superfamily"/>
    <property type="match status" value="1"/>
</dbReference>
<organism evidence="6 7">
    <name type="scientific">Durusdinium trenchii</name>
    <dbReference type="NCBI Taxonomy" id="1381693"/>
    <lineage>
        <taxon>Eukaryota</taxon>
        <taxon>Sar</taxon>
        <taxon>Alveolata</taxon>
        <taxon>Dinophyceae</taxon>
        <taxon>Suessiales</taxon>
        <taxon>Symbiodiniaceae</taxon>
        <taxon>Durusdinium</taxon>
    </lineage>
</organism>
<accession>A0ABP0QBQ3</accession>
<evidence type="ECO:0000256" key="1">
    <source>
        <dbReference type="ARBA" id="ARBA00022801"/>
    </source>
</evidence>
<proteinExistence type="predicted"/>
<keyword evidence="1" id="KW-0378">Hydrolase</keyword>
<dbReference type="Pfam" id="PF22784">
    <property type="entry name" value="PTP-SAK"/>
    <property type="match status" value="1"/>
</dbReference>